<feature type="compositionally biased region" description="Acidic residues" evidence="1">
    <location>
        <begin position="187"/>
        <end position="206"/>
    </location>
</feature>
<organism evidence="2 3">
    <name type="scientific">Elliptochloris bilobata</name>
    <dbReference type="NCBI Taxonomy" id="381761"/>
    <lineage>
        <taxon>Eukaryota</taxon>
        <taxon>Viridiplantae</taxon>
        <taxon>Chlorophyta</taxon>
        <taxon>core chlorophytes</taxon>
        <taxon>Trebouxiophyceae</taxon>
        <taxon>Trebouxiophyceae incertae sedis</taxon>
        <taxon>Elliptochloris clade</taxon>
        <taxon>Elliptochloris</taxon>
    </lineage>
</organism>
<accession>A0AAW1SE88</accession>
<feature type="compositionally biased region" description="Gly residues" evidence="1">
    <location>
        <begin position="141"/>
        <end position="167"/>
    </location>
</feature>
<evidence type="ECO:0000313" key="2">
    <source>
        <dbReference type="EMBL" id="KAK9843977.1"/>
    </source>
</evidence>
<reference evidence="2 3" key="1">
    <citation type="journal article" date="2024" name="Nat. Commun.">
        <title>Phylogenomics reveals the evolutionary origins of lichenization in chlorophyte algae.</title>
        <authorList>
            <person name="Puginier C."/>
            <person name="Libourel C."/>
            <person name="Otte J."/>
            <person name="Skaloud P."/>
            <person name="Haon M."/>
            <person name="Grisel S."/>
            <person name="Petersen M."/>
            <person name="Berrin J.G."/>
            <person name="Delaux P.M."/>
            <person name="Dal Grande F."/>
            <person name="Keller J."/>
        </authorList>
    </citation>
    <scope>NUCLEOTIDE SEQUENCE [LARGE SCALE GENOMIC DNA]</scope>
    <source>
        <strain evidence="2 3">SAG 245.80</strain>
    </source>
</reference>
<feature type="compositionally biased region" description="Low complexity" evidence="1">
    <location>
        <begin position="274"/>
        <end position="285"/>
    </location>
</feature>
<dbReference type="Proteomes" id="UP001445335">
    <property type="component" value="Unassembled WGS sequence"/>
</dbReference>
<comment type="caution">
    <text evidence="2">The sequence shown here is derived from an EMBL/GenBank/DDBJ whole genome shotgun (WGS) entry which is preliminary data.</text>
</comment>
<feature type="compositionally biased region" description="Low complexity" evidence="1">
    <location>
        <begin position="24"/>
        <end position="45"/>
    </location>
</feature>
<evidence type="ECO:0000256" key="1">
    <source>
        <dbReference type="SAM" id="MobiDB-lite"/>
    </source>
</evidence>
<dbReference type="EMBL" id="JALJOU010000004">
    <property type="protein sequence ID" value="KAK9843977.1"/>
    <property type="molecule type" value="Genomic_DNA"/>
</dbReference>
<protein>
    <submittedName>
        <fullName evidence="2">Uncharacterized protein</fullName>
    </submittedName>
</protein>
<sequence length="371" mass="36569">MERTTEVPGATLAALPSARTSEQAPSAAPANLAAPSKLPAPSVAPNADVPVMLEEDQAARRAPVWATQGGGPVLPGTRMTKAGVPARKPGPKPKAARLALESTLGGPPTLGSTPVAPSPLESTPAEGAAAAAAVGAAAGAGAAGGRGGRSGGRGRGRTQGGRAARGGRSGRGRGRWGPAALRRGTSEEDDAEQAAEEAEEEEEDEAPAPSSAEQLAALGRGRGRWGAARTRGRGRLGAADRTRSGLAELAEAAAGARSLFNSPPGRIGAGFGAHGAASGAPSAGAFDPDEGPQGGPDGDGKQPGPLFPAWRNLLQAYAAGVPPTDPEALWDVGGAYHAALLEAEMRAALRGNVAAIAAANAAHAVLIAALQ</sequence>
<proteinExistence type="predicted"/>
<feature type="region of interest" description="Disordered" evidence="1">
    <location>
        <begin position="271"/>
        <end position="305"/>
    </location>
</feature>
<dbReference type="AlphaFoldDB" id="A0AAW1SE88"/>
<feature type="region of interest" description="Disordered" evidence="1">
    <location>
        <begin position="62"/>
        <end position="242"/>
    </location>
</feature>
<feature type="compositionally biased region" description="Low complexity" evidence="1">
    <location>
        <begin position="125"/>
        <end position="140"/>
    </location>
</feature>
<feature type="region of interest" description="Disordered" evidence="1">
    <location>
        <begin position="1"/>
        <end position="45"/>
    </location>
</feature>
<keyword evidence="3" id="KW-1185">Reference proteome</keyword>
<feature type="compositionally biased region" description="Low complexity" evidence="1">
    <location>
        <begin position="207"/>
        <end position="229"/>
    </location>
</feature>
<gene>
    <name evidence="2" type="ORF">WJX81_000876</name>
</gene>
<evidence type="ECO:0000313" key="3">
    <source>
        <dbReference type="Proteomes" id="UP001445335"/>
    </source>
</evidence>
<name>A0AAW1SE88_9CHLO</name>